<keyword evidence="2 5" id="KW-0378">Hydrolase</keyword>
<name>A0ABS8BWD1_9RHOB</name>
<dbReference type="GO" id="GO:0016787">
    <property type="term" value="F:hydrolase activity"/>
    <property type="evidence" value="ECO:0007669"/>
    <property type="project" value="UniProtKB-KW"/>
</dbReference>
<dbReference type="Proteomes" id="UP001138961">
    <property type="component" value="Unassembled WGS sequence"/>
</dbReference>
<dbReference type="EMBL" id="JAJATZ010000005">
    <property type="protein sequence ID" value="MCB5200032.1"/>
    <property type="molecule type" value="Genomic_DNA"/>
</dbReference>
<dbReference type="Gene3D" id="3.40.50.1820">
    <property type="entry name" value="alpha/beta hydrolase"/>
    <property type="match status" value="1"/>
</dbReference>
<keyword evidence="6" id="KW-1185">Reference proteome</keyword>
<feature type="domain" description="Alpha/beta hydrolase fold-3" evidence="4">
    <location>
        <begin position="59"/>
        <end position="248"/>
    </location>
</feature>
<dbReference type="PANTHER" id="PTHR48081:SF30">
    <property type="entry name" value="ACETYL-HYDROLASE LIPR-RELATED"/>
    <property type="match status" value="1"/>
</dbReference>
<protein>
    <submittedName>
        <fullName evidence="5">Alpha/beta hydrolase</fullName>
    </submittedName>
</protein>
<reference evidence="5" key="1">
    <citation type="submission" date="2021-10" db="EMBL/GenBank/DDBJ databases">
        <title>Loktanella gaetbuli sp. nov., isolated from a tidal flat.</title>
        <authorList>
            <person name="Park S."/>
            <person name="Yoon J.-H."/>
        </authorList>
    </citation>
    <scope>NUCLEOTIDE SEQUENCE</scope>
    <source>
        <strain evidence="5">TSTF-M6</strain>
    </source>
</reference>
<evidence type="ECO:0000313" key="6">
    <source>
        <dbReference type="Proteomes" id="UP001138961"/>
    </source>
</evidence>
<dbReference type="InterPro" id="IPR013094">
    <property type="entry name" value="AB_hydrolase_3"/>
</dbReference>
<comment type="similarity">
    <text evidence="1">Belongs to the 'GDXG' lipolytic enzyme family.</text>
</comment>
<accession>A0ABS8BWD1</accession>
<organism evidence="5 6">
    <name type="scientific">Loktanella gaetbuli</name>
    <dbReference type="NCBI Taxonomy" id="2881335"/>
    <lineage>
        <taxon>Bacteria</taxon>
        <taxon>Pseudomonadati</taxon>
        <taxon>Pseudomonadota</taxon>
        <taxon>Alphaproteobacteria</taxon>
        <taxon>Rhodobacterales</taxon>
        <taxon>Roseobacteraceae</taxon>
        <taxon>Loktanella</taxon>
    </lineage>
</organism>
<dbReference type="PANTHER" id="PTHR48081">
    <property type="entry name" value="AB HYDROLASE SUPERFAMILY PROTEIN C4A8.06C"/>
    <property type="match status" value="1"/>
</dbReference>
<gene>
    <name evidence="5" type="ORF">LGQ03_12350</name>
</gene>
<dbReference type="SUPFAM" id="SSF53474">
    <property type="entry name" value="alpha/beta-Hydrolases"/>
    <property type="match status" value="1"/>
</dbReference>
<evidence type="ECO:0000256" key="1">
    <source>
        <dbReference type="ARBA" id="ARBA00010515"/>
    </source>
</evidence>
<comment type="caution">
    <text evidence="5">The sequence shown here is derived from an EMBL/GenBank/DDBJ whole genome shotgun (WGS) entry which is preliminary data.</text>
</comment>
<dbReference type="Pfam" id="PF07859">
    <property type="entry name" value="Abhydrolase_3"/>
    <property type="match status" value="1"/>
</dbReference>
<proteinExistence type="inferred from homology"/>
<feature type="compositionally biased region" description="Polar residues" evidence="3">
    <location>
        <begin position="149"/>
        <end position="162"/>
    </location>
</feature>
<dbReference type="InterPro" id="IPR050300">
    <property type="entry name" value="GDXG_lipolytic_enzyme"/>
</dbReference>
<evidence type="ECO:0000259" key="4">
    <source>
        <dbReference type="Pfam" id="PF07859"/>
    </source>
</evidence>
<evidence type="ECO:0000313" key="5">
    <source>
        <dbReference type="EMBL" id="MCB5200032.1"/>
    </source>
</evidence>
<sequence length="270" mass="28508">MSLSAVVRHIGRTPVTGSPDEMRAAFVRLCRWPDPQDLPPTATVGGCRGRWFGQGPDPIVWFHGGGYVFGGSDTHAGCANYLAGLTGARVFVPDYPLAPQFGWPAIREAARQVLDALPGARVVADSAGGHLALVSAQSGADIPRMALLSPNTDRSGASTTRARNGDSDLMNDDAQDAALAHLAFGDRDPRDPEVSPLLGDLSALPPTLISVSLSEVLLDDSLLLAHAAALAGAEVTLRTVPDLFHMWHIWPDTLPEARILLSDVAAFLNA</sequence>
<evidence type="ECO:0000256" key="3">
    <source>
        <dbReference type="SAM" id="MobiDB-lite"/>
    </source>
</evidence>
<evidence type="ECO:0000256" key="2">
    <source>
        <dbReference type="ARBA" id="ARBA00022801"/>
    </source>
</evidence>
<feature type="region of interest" description="Disordered" evidence="3">
    <location>
        <begin position="148"/>
        <end position="169"/>
    </location>
</feature>
<dbReference type="InterPro" id="IPR029058">
    <property type="entry name" value="AB_hydrolase_fold"/>
</dbReference>
<dbReference type="RefSeq" id="WP_226748646.1">
    <property type="nucleotide sequence ID" value="NZ_JAJATZ010000005.1"/>
</dbReference>